<sequence length="624" mass="70509">MPIQDNEVTKQPELEADAHKSETLLPIFHMAYGSHMDTLDHLQEQKAETQDQISKSENRIAVLEEKAARLEATNAMLQDLMDSGKLPGAVSAIIRANETKINAIHENRIPKIENSIKKAENKISKLDDRIAVFRLKAEKLRSFSNVIQSFMIPNPQKRRELFKESMENLRNSSKGLLCISMNAEKSKLSKLFEQYEKSDSMAEKFKLGQKIEAVKSSISAVEAKIHKLENAPEMENANDHIVDKAIAQTEAEIENTDFLSNGDLSDFDKPIETITLDSAEYLRNAEMSMEDDFNMIDGIINNGKKEERPDVPLFLEEIDFSTCDDATLQSFRESAKANMECAKEISQALSQNYDYERYTLNSEQALSDVREKFSDDRIAFVLACALNGTSDGRIAKEVKDFARDTLQNVPELYTKRGLSLSSHAGLVNLFAKTVMKSQPEKQMEKPVPEKKEPQRSRSGVRKINPNYYRQIPPEDRVITNEPAKVGAIIMTELEKQKIPFSAVETDKGVTITVSKKNERAFHVAEEKAKDTHVRLVNPEVFRQIPREDRAIQPMSEKDAQETMQKLEKDGIPYSARLDGDKSAVTVRKSEAPAYFSRKKMKKLAQEVKAESPKQGGSKSKGQEL</sequence>
<feature type="domain" description="DUF3849" evidence="3">
    <location>
        <begin position="325"/>
        <end position="435"/>
    </location>
</feature>
<dbReference type="Pfam" id="PF14195">
    <property type="entry name" value="DUF4316"/>
    <property type="match status" value="1"/>
</dbReference>
<protein>
    <submittedName>
        <fullName evidence="5">DUF3849 domain-containing protein</fullName>
    </submittedName>
</protein>
<dbReference type="Pfam" id="PF12960">
    <property type="entry name" value="DUF3849"/>
    <property type="match status" value="1"/>
</dbReference>
<organism evidence="5 6">
    <name type="scientific">Ruminococcus bicirculans</name>
    <name type="common">ex Wegman et al. 2014</name>
    <dbReference type="NCBI Taxonomy" id="1160721"/>
    <lineage>
        <taxon>Bacteria</taxon>
        <taxon>Bacillati</taxon>
        <taxon>Bacillota</taxon>
        <taxon>Clostridia</taxon>
        <taxon>Eubacteriales</taxon>
        <taxon>Oscillospiraceae</taxon>
        <taxon>Ruminococcus</taxon>
    </lineage>
</organism>
<dbReference type="InterPro" id="IPR025465">
    <property type="entry name" value="DUF4316"/>
</dbReference>
<feature type="compositionally biased region" description="Basic and acidic residues" evidence="2">
    <location>
        <begin position="438"/>
        <end position="455"/>
    </location>
</feature>
<comment type="caution">
    <text evidence="5">The sequence shown here is derived from an EMBL/GenBank/DDBJ whole genome shotgun (WGS) entry which is preliminary data.</text>
</comment>
<accession>A0AAW6E3Q0</accession>
<feature type="coiled-coil region" evidence="1">
    <location>
        <begin position="39"/>
        <end position="136"/>
    </location>
</feature>
<evidence type="ECO:0000313" key="6">
    <source>
        <dbReference type="Proteomes" id="UP001211015"/>
    </source>
</evidence>
<feature type="region of interest" description="Disordered" evidence="2">
    <location>
        <begin position="437"/>
        <end position="464"/>
    </location>
</feature>
<evidence type="ECO:0000259" key="3">
    <source>
        <dbReference type="Pfam" id="PF12960"/>
    </source>
</evidence>
<feature type="region of interest" description="Disordered" evidence="2">
    <location>
        <begin position="597"/>
        <end position="624"/>
    </location>
</feature>
<feature type="compositionally biased region" description="Polar residues" evidence="2">
    <location>
        <begin position="614"/>
        <end position="624"/>
    </location>
</feature>
<proteinExistence type="predicted"/>
<dbReference type="Proteomes" id="UP001211015">
    <property type="component" value="Unassembled WGS sequence"/>
</dbReference>
<dbReference type="RefSeq" id="WP_195388212.1">
    <property type="nucleotide sequence ID" value="NZ_JADNGL010000006.1"/>
</dbReference>
<gene>
    <name evidence="5" type="ORF">PNU62_04960</name>
</gene>
<dbReference type="AlphaFoldDB" id="A0AAW6E3Q0"/>
<evidence type="ECO:0000256" key="2">
    <source>
        <dbReference type="SAM" id="MobiDB-lite"/>
    </source>
</evidence>
<keyword evidence="1" id="KW-0175">Coiled coil</keyword>
<name>A0AAW6E3Q0_9FIRM</name>
<dbReference type="EMBL" id="JAQMLV010000005">
    <property type="protein sequence ID" value="MDB8744363.1"/>
    <property type="molecule type" value="Genomic_DNA"/>
</dbReference>
<reference evidence="5" key="1">
    <citation type="submission" date="2023-01" db="EMBL/GenBank/DDBJ databases">
        <title>Human gut microbiome strain richness.</title>
        <authorList>
            <person name="Chen-Liaw A."/>
        </authorList>
    </citation>
    <scope>NUCLEOTIDE SEQUENCE</scope>
    <source>
        <strain evidence="5">1001275st1_F4_1001275B_160808</strain>
    </source>
</reference>
<dbReference type="SUPFAM" id="SSF46579">
    <property type="entry name" value="Prefoldin"/>
    <property type="match status" value="1"/>
</dbReference>
<evidence type="ECO:0000313" key="5">
    <source>
        <dbReference type="EMBL" id="MDB8744363.1"/>
    </source>
</evidence>
<evidence type="ECO:0000256" key="1">
    <source>
        <dbReference type="SAM" id="Coils"/>
    </source>
</evidence>
<dbReference type="InterPro" id="IPR024383">
    <property type="entry name" value="DUF3849"/>
</dbReference>
<feature type="domain" description="DUF4316" evidence="4">
    <location>
        <begin position="280"/>
        <end position="307"/>
    </location>
</feature>
<evidence type="ECO:0000259" key="4">
    <source>
        <dbReference type="Pfam" id="PF14195"/>
    </source>
</evidence>